<comment type="similarity">
    <text evidence="2">Belongs to the YkuD family.</text>
</comment>
<evidence type="ECO:0000256" key="2">
    <source>
        <dbReference type="ARBA" id="ARBA00005992"/>
    </source>
</evidence>
<gene>
    <name evidence="10" type="ORF">AVDCRST_MAG59-10</name>
</gene>
<feature type="chain" id="PRO_5026932956" description="L,D-TPase catalytic domain-containing protein" evidence="8">
    <location>
        <begin position="29"/>
        <end position="404"/>
    </location>
</feature>
<dbReference type="SUPFAM" id="SSF141523">
    <property type="entry name" value="L,D-transpeptidase catalytic domain-like"/>
    <property type="match status" value="1"/>
</dbReference>
<dbReference type="Pfam" id="PF03734">
    <property type="entry name" value="YkuD"/>
    <property type="match status" value="1"/>
</dbReference>
<name>A0A6J4TWH7_9BACT</name>
<evidence type="ECO:0000259" key="9">
    <source>
        <dbReference type="PROSITE" id="PS52029"/>
    </source>
</evidence>
<keyword evidence="3" id="KW-0808">Transferase</keyword>
<evidence type="ECO:0000313" key="10">
    <source>
        <dbReference type="EMBL" id="CAA9532721.1"/>
    </source>
</evidence>
<evidence type="ECO:0000256" key="8">
    <source>
        <dbReference type="SAM" id="SignalP"/>
    </source>
</evidence>
<evidence type="ECO:0000256" key="6">
    <source>
        <dbReference type="ARBA" id="ARBA00023316"/>
    </source>
</evidence>
<dbReference type="GO" id="GO:0008360">
    <property type="term" value="P:regulation of cell shape"/>
    <property type="evidence" value="ECO:0007669"/>
    <property type="project" value="UniProtKB-UniRule"/>
</dbReference>
<keyword evidence="6 7" id="KW-0961">Cell wall biogenesis/degradation</keyword>
<evidence type="ECO:0000256" key="5">
    <source>
        <dbReference type="ARBA" id="ARBA00022984"/>
    </source>
</evidence>
<keyword evidence="4 7" id="KW-0133">Cell shape</keyword>
<proteinExistence type="inferred from homology"/>
<dbReference type="CDD" id="cd16913">
    <property type="entry name" value="YkuD_like"/>
    <property type="match status" value="1"/>
</dbReference>
<dbReference type="GO" id="GO:0005576">
    <property type="term" value="C:extracellular region"/>
    <property type="evidence" value="ECO:0007669"/>
    <property type="project" value="TreeGrafter"/>
</dbReference>
<dbReference type="EMBL" id="CADCWF010000001">
    <property type="protein sequence ID" value="CAA9532721.1"/>
    <property type="molecule type" value="Genomic_DNA"/>
</dbReference>
<evidence type="ECO:0000256" key="3">
    <source>
        <dbReference type="ARBA" id="ARBA00022679"/>
    </source>
</evidence>
<dbReference type="PANTHER" id="PTHR30582">
    <property type="entry name" value="L,D-TRANSPEPTIDASE"/>
    <property type="match status" value="1"/>
</dbReference>
<feature type="active site" description="Nucleophile" evidence="7">
    <location>
        <position position="379"/>
    </location>
</feature>
<comment type="pathway">
    <text evidence="1 7">Cell wall biogenesis; peptidoglycan biosynthesis.</text>
</comment>
<keyword evidence="5 7" id="KW-0573">Peptidoglycan synthesis</keyword>
<sequence>MTTRRSFRRLLSAALLAVIATGSTLVGAVGAEHWAPPPTVWIEASGHTADRLFLDEWRARPALLGDPISEEFRSRSGFVSQPEADRIVQYYRNAALAYLPEAPAGEQVQPLDLGRLVLDERLQTLPSAALLRADARSVCGPAAAAGTCRAFTESGQTLRGPFLAFWDENDGQRWFGAPLTEAFRAPDGSMLQYFERGALLVRPGQGVQPLPLGEQAAKIQNLDTRPIPRPDGVPAYDESLFVEPPEPEPVEEATDPAEEIAEAAAGWGTDDLGPGPQQGAWKEIVISISGQQMWAYENGEVVTSTFVSTGTGNVPETVTPIGNWTILSKYDVQDMEGTISDEYYFVEDVPDVMYFDNLGNALHGAYWHNNFGTPMSHGCVNLPLDVAAFLYEWAPVGTAVSVIG</sequence>
<evidence type="ECO:0000256" key="7">
    <source>
        <dbReference type="PROSITE-ProRule" id="PRU01373"/>
    </source>
</evidence>
<organism evidence="10">
    <name type="scientific">uncultured Thermomicrobiales bacterium</name>
    <dbReference type="NCBI Taxonomy" id="1645740"/>
    <lineage>
        <taxon>Bacteria</taxon>
        <taxon>Pseudomonadati</taxon>
        <taxon>Thermomicrobiota</taxon>
        <taxon>Thermomicrobia</taxon>
        <taxon>Thermomicrobiales</taxon>
        <taxon>environmental samples</taxon>
    </lineage>
</organism>
<dbReference type="PROSITE" id="PS51318">
    <property type="entry name" value="TAT"/>
    <property type="match status" value="1"/>
</dbReference>
<evidence type="ECO:0000256" key="1">
    <source>
        <dbReference type="ARBA" id="ARBA00004752"/>
    </source>
</evidence>
<keyword evidence="8" id="KW-0732">Signal</keyword>
<dbReference type="PANTHER" id="PTHR30582:SF2">
    <property type="entry name" value="L,D-TRANSPEPTIDASE YCIB-RELATED"/>
    <property type="match status" value="1"/>
</dbReference>
<feature type="signal peptide" evidence="8">
    <location>
        <begin position="1"/>
        <end position="28"/>
    </location>
</feature>
<dbReference type="InterPro" id="IPR038063">
    <property type="entry name" value="Transpep_catalytic_dom"/>
</dbReference>
<dbReference type="Gene3D" id="2.40.440.10">
    <property type="entry name" value="L,D-transpeptidase catalytic domain-like"/>
    <property type="match status" value="1"/>
</dbReference>
<dbReference type="GO" id="GO:0016740">
    <property type="term" value="F:transferase activity"/>
    <property type="evidence" value="ECO:0007669"/>
    <property type="project" value="UniProtKB-KW"/>
</dbReference>
<feature type="domain" description="L,D-TPase catalytic" evidence="9">
    <location>
        <begin position="282"/>
        <end position="403"/>
    </location>
</feature>
<reference evidence="10" key="1">
    <citation type="submission" date="2020-02" db="EMBL/GenBank/DDBJ databases">
        <authorList>
            <person name="Meier V. D."/>
        </authorList>
    </citation>
    <scope>NUCLEOTIDE SEQUENCE</scope>
    <source>
        <strain evidence="10">AVDCRST_MAG59</strain>
    </source>
</reference>
<dbReference type="GO" id="GO:0018104">
    <property type="term" value="P:peptidoglycan-protein cross-linking"/>
    <property type="evidence" value="ECO:0007669"/>
    <property type="project" value="TreeGrafter"/>
</dbReference>
<dbReference type="InterPro" id="IPR006311">
    <property type="entry name" value="TAT_signal"/>
</dbReference>
<feature type="active site" description="Proton donor/acceptor" evidence="7">
    <location>
        <position position="363"/>
    </location>
</feature>
<protein>
    <recommendedName>
        <fullName evidence="9">L,D-TPase catalytic domain-containing protein</fullName>
    </recommendedName>
</protein>
<dbReference type="GO" id="GO:0071972">
    <property type="term" value="F:peptidoglycan L,D-transpeptidase activity"/>
    <property type="evidence" value="ECO:0007669"/>
    <property type="project" value="TreeGrafter"/>
</dbReference>
<dbReference type="InterPro" id="IPR005490">
    <property type="entry name" value="LD_TPept_cat_dom"/>
</dbReference>
<dbReference type="PROSITE" id="PS52029">
    <property type="entry name" value="LD_TPASE"/>
    <property type="match status" value="1"/>
</dbReference>
<accession>A0A6J4TWH7</accession>
<dbReference type="GO" id="GO:0071555">
    <property type="term" value="P:cell wall organization"/>
    <property type="evidence" value="ECO:0007669"/>
    <property type="project" value="UniProtKB-UniRule"/>
</dbReference>
<evidence type="ECO:0000256" key="4">
    <source>
        <dbReference type="ARBA" id="ARBA00022960"/>
    </source>
</evidence>
<dbReference type="InterPro" id="IPR050979">
    <property type="entry name" value="LD-transpeptidase"/>
</dbReference>
<dbReference type="UniPathway" id="UPA00219"/>
<dbReference type="AlphaFoldDB" id="A0A6J4TWH7"/>